<dbReference type="PANTHER" id="PTHR12616">
    <property type="entry name" value="VACUOLAR PROTEIN SORTING VPS41"/>
    <property type="match status" value="1"/>
</dbReference>
<dbReference type="Gene3D" id="2.130.10.10">
    <property type="entry name" value="YVTN repeat-like/Quinoprotein amine dehydrogenase"/>
    <property type="match status" value="1"/>
</dbReference>
<evidence type="ECO:0000256" key="3">
    <source>
        <dbReference type="SAM" id="MobiDB-lite"/>
    </source>
</evidence>
<dbReference type="SUPFAM" id="SSF50978">
    <property type="entry name" value="WD40 repeat-like"/>
    <property type="match status" value="1"/>
</dbReference>
<dbReference type="Proteomes" id="UP001498771">
    <property type="component" value="Unassembled WGS sequence"/>
</dbReference>
<feature type="compositionally biased region" description="Polar residues" evidence="3">
    <location>
        <begin position="1541"/>
        <end position="1559"/>
    </location>
</feature>
<evidence type="ECO:0000256" key="2">
    <source>
        <dbReference type="PROSITE-ProRule" id="PRU00221"/>
    </source>
</evidence>
<feature type="compositionally biased region" description="Low complexity" evidence="3">
    <location>
        <begin position="399"/>
        <end position="412"/>
    </location>
</feature>
<evidence type="ECO:0000259" key="4">
    <source>
        <dbReference type="Pfam" id="PF12816"/>
    </source>
</evidence>
<evidence type="ECO:0000259" key="5">
    <source>
        <dbReference type="Pfam" id="PF25066"/>
    </source>
</evidence>
<dbReference type="Pfam" id="PF23413">
    <property type="entry name" value="zf_RING_Vps8_fungal"/>
    <property type="match status" value="1"/>
</dbReference>
<dbReference type="Pfam" id="PF25066">
    <property type="entry name" value="TPR_VPS8_2"/>
    <property type="match status" value="1"/>
</dbReference>
<dbReference type="InterPro" id="IPR015943">
    <property type="entry name" value="WD40/YVTN_repeat-like_dom_sf"/>
</dbReference>
<gene>
    <name evidence="6" type="ORF">BZA70DRAFT_294307</name>
</gene>
<dbReference type="InterPro" id="IPR036322">
    <property type="entry name" value="WD40_repeat_dom_sf"/>
</dbReference>
<dbReference type="EMBL" id="JBBJBU010000002">
    <property type="protein sequence ID" value="KAK7206946.1"/>
    <property type="molecule type" value="Genomic_DNA"/>
</dbReference>
<feature type="region of interest" description="Disordered" evidence="3">
    <location>
        <begin position="597"/>
        <end position="619"/>
    </location>
</feature>
<name>A0ABR1FAR6_9ASCO</name>
<evidence type="ECO:0000313" key="7">
    <source>
        <dbReference type="Proteomes" id="UP001498771"/>
    </source>
</evidence>
<feature type="region of interest" description="Disordered" evidence="3">
    <location>
        <begin position="1493"/>
        <end position="1565"/>
    </location>
</feature>
<proteinExistence type="inferred from homology"/>
<dbReference type="InterPro" id="IPR059070">
    <property type="entry name" value="TPR_VPS8_2"/>
</dbReference>
<feature type="region of interest" description="Disordered" evidence="3">
    <location>
        <begin position="1610"/>
        <end position="1629"/>
    </location>
</feature>
<feature type="repeat" description="WD" evidence="2">
    <location>
        <begin position="134"/>
        <end position="175"/>
    </location>
</feature>
<protein>
    <submittedName>
        <fullName evidence="6">Golgi CORVET complex core vacuolar protein 8-domain-containing protein</fullName>
    </submittedName>
</protein>
<comment type="caution">
    <text evidence="6">The sequence shown here is derived from an EMBL/GenBank/DDBJ whole genome shotgun (WGS) entry which is preliminary data.</text>
</comment>
<evidence type="ECO:0000256" key="1">
    <source>
        <dbReference type="ARBA" id="ARBA00009422"/>
    </source>
</evidence>
<dbReference type="Pfam" id="PF23410">
    <property type="entry name" value="Beta-prop_VPS8"/>
    <property type="match status" value="1"/>
</dbReference>
<feature type="domain" description="VPS8-like TPR-like repeats" evidence="5">
    <location>
        <begin position="1283"/>
        <end position="1438"/>
    </location>
</feature>
<dbReference type="InterPro" id="IPR045111">
    <property type="entry name" value="Vps41/Vps8"/>
</dbReference>
<keyword evidence="2" id="KW-0853">WD repeat</keyword>
<organism evidence="6 7">
    <name type="scientific">Myxozyma melibiosi</name>
    <dbReference type="NCBI Taxonomy" id="54550"/>
    <lineage>
        <taxon>Eukaryota</taxon>
        <taxon>Fungi</taxon>
        <taxon>Dikarya</taxon>
        <taxon>Ascomycota</taxon>
        <taxon>Saccharomycotina</taxon>
        <taxon>Lipomycetes</taxon>
        <taxon>Lipomycetales</taxon>
        <taxon>Lipomycetaceae</taxon>
        <taxon>Myxozyma</taxon>
    </lineage>
</organism>
<feature type="domain" description="Vacuolar protein sorting-associated protein 8 central" evidence="4">
    <location>
        <begin position="664"/>
        <end position="888"/>
    </location>
</feature>
<dbReference type="PROSITE" id="PS50082">
    <property type="entry name" value="WD_REPEATS_2"/>
    <property type="match status" value="1"/>
</dbReference>
<feature type="compositionally biased region" description="Basic residues" evidence="3">
    <location>
        <begin position="1524"/>
        <end position="1535"/>
    </location>
</feature>
<keyword evidence="7" id="KW-1185">Reference proteome</keyword>
<dbReference type="GeneID" id="90039950"/>
<dbReference type="Pfam" id="PF12816">
    <property type="entry name" value="TPR_Vps8"/>
    <property type="match status" value="1"/>
</dbReference>
<feature type="region of interest" description="Disordered" evidence="3">
    <location>
        <begin position="381"/>
        <end position="412"/>
    </location>
</feature>
<feature type="region of interest" description="Disordered" evidence="3">
    <location>
        <begin position="1578"/>
        <end position="1597"/>
    </location>
</feature>
<accession>A0ABR1FAR6</accession>
<dbReference type="InterPro" id="IPR025941">
    <property type="entry name" value="Vps8_central_dom"/>
</dbReference>
<dbReference type="PANTHER" id="PTHR12616:SF8">
    <property type="entry name" value="VACUOLAR PROTEIN SORTING-ASSOCIATED PROTEIN 8 HOMOLOG"/>
    <property type="match status" value="1"/>
</dbReference>
<dbReference type="InterPro" id="IPR001680">
    <property type="entry name" value="WD40_rpt"/>
</dbReference>
<sequence>MASTSDFLLQSPPLRPFDLRFHTRHESPAFSMRSSSPSGSVGQSSRMSSVSINFDDVFDSLPSDDQNRLPWDVVRWTKLRKLSSQVYSEAGKNQFGPPTCVAVASTVAIGTAKGLVLMFDYNQNLLCALGSNINMSAAGAVTSVAFSHDHTYIASGHEHGHIYVWHIKRPLAARVHILPFDPQKPDNGRRDGHVYNAKILHIGFMGKRHSVFTSADDKGMAFLHVSTQQIVGKQIKTSRLVGRYPSQVAKSETADPAQRQKKATSVLAFAPMPLGSSTHPLESRGLVALMTPHILVIISTSPYPQTRFKVSRPKSIADTMGLSGCMDWFPAVSGQNAAKGKKGRAKQQPTTFGAHNLNPRLAYCWSNVVTILEVSVAGSERSQQQQMGGEESIKEGVQSSSGRSSNGNGSTSSMEFMPIKQFVADEAIVALRWLNSQIIVLVTITQRLLILNEVTMHVTDIVDLVPRQIMRHDYFSSQLNELVIRGGHGGEHYATIPDAFFNSFRTFKGRVFLLGSYEFAVGHLSSWAERLDSLIESEKFAEGIRLSTKYYNGEADQVTIGLPEDETARHAAVYDRLVESVLTGLRFILVNSGSSTPSTPTTIKDGGTASSVNEERQQEEADAQYRQIVNIAESSFDALYAADALDVLFESVYEYFENANLRGIYFETLEPYILTEKITILPPMIVKEMINIYASLALNDRLEEIICHLDTRSLDIDQVTMLCRSYELYDALIYVWNQALADYISPMADFVALIGRYNDAVAAIANNDGEQEEVTEEGEVTSLEDKLDPIEILRRNISKVYSYLSYIFTGRVYPTGQYIESIEAEDAKASLYYFLFLGSTITWPRENGTEIVVSDSSDEKKGSTAFPYLRLLLKYDAPAFVAVMNEAFEDTFLNGEDDDDEFADEEYEKHRMELTDDVIFGRALTRQYIVNILLEILSGSEFSPKETIYLDMFIARTTAKYPQFIKLSESMLKEVMLRLCSPPSPEIADDCQLSVEYLLSGYKPDEGVDELVRMFVKARYYRVLRWLFRITKQYGRLVSVFFEDSERRDASDEVFGTIENCLNSRSDLTDEQRREVRAAIATNYANLVHTDATRASEIIEQYMPELHGQLYEKLQDRRDLMFRYLKALFAPELKAIKEGVPLASRRHRAKWNTQQARETYISLLCEFEKNKVIKFLRYLQKGDVRLSKVLSALESAGVIDGEIFLLRSEGQYAESIRRLVAHLDYLKNNILALYPDVARGRSRSRARSQWVHVDEKKLAEVERALQHYVILGTRLEATSTHGGPKLTETEEIWLDLINAVVALTRDVSTALFPDISVFEKMSHSSSYDSATKTILFLRRLVQDVFSALLAATSSAASSKGLGSMLSGGSATSTATSFLRILEAFLARTAAASPSVVDLRNVLANIFEAYIYERQLLSLTNRLLSKDLMVHVSSVYKLRQEGWRVSSPACEICGKRCWGASVVENEAVFEAWDRKLEDDKRKRKVRFRLPAGSRSEEEYYGHASPGGESDTEEDERRGRGGQARSQHHQHHHHNAGSRHASTGDSRSGNQSVSSSYSKSAEQGRWHHHSGAGFVGEQQYAGEDESESSSPRGGRGTGKTVLVRVGDAVPSDSPAAALGEGLDLDNLTLTPEQYQPPTMMQRAGKSAGGTKQQAEIDSLVMFKCKHIYHKKCLERLLELNKNGDGGGWMAARKVGEGYRCIICE</sequence>
<evidence type="ECO:0000313" key="6">
    <source>
        <dbReference type="EMBL" id="KAK7206946.1"/>
    </source>
</evidence>
<reference evidence="6 7" key="1">
    <citation type="submission" date="2024-03" db="EMBL/GenBank/DDBJ databases">
        <title>Genome-scale model development and genomic sequencing of the oleaginous clade Lipomyces.</title>
        <authorList>
            <consortium name="Lawrence Berkeley National Laboratory"/>
            <person name="Czajka J.J."/>
            <person name="Han Y."/>
            <person name="Kim J."/>
            <person name="Mondo S.J."/>
            <person name="Hofstad B.A."/>
            <person name="Robles A."/>
            <person name="Haridas S."/>
            <person name="Riley R."/>
            <person name="LaButti K."/>
            <person name="Pangilinan J."/>
            <person name="Andreopoulos W."/>
            <person name="Lipzen A."/>
            <person name="Yan J."/>
            <person name="Wang M."/>
            <person name="Ng V."/>
            <person name="Grigoriev I.V."/>
            <person name="Spatafora J.W."/>
            <person name="Magnuson J.K."/>
            <person name="Baker S.E."/>
            <person name="Pomraning K.R."/>
        </authorList>
    </citation>
    <scope>NUCLEOTIDE SEQUENCE [LARGE SCALE GENOMIC DNA]</scope>
    <source>
        <strain evidence="6 7">Phaff 52-87</strain>
    </source>
</reference>
<dbReference type="RefSeq" id="XP_064769979.1">
    <property type="nucleotide sequence ID" value="XM_064914438.1"/>
</dbReference>
<comment type="similarity">
    <text evidence="1">Belongs to the VPS8 family.</text>
</comment>